<name>A0A451A666_9GAMM</name>
<sequence>MKRRILKENRKYTFSDYFDLNGSTEEIARELGYSFYREAISLPRSENYHSEDVKRLQDTFYTILSKITTDSEIAKREFLIAPILIEIARITDARINVEYPIEINDKLSGSLDYLIRAKQNLLVIEAKKGDLDKGFSQLSAELIALDEYEEDNVQNILYGAITMGNVWGFGVLKRDEKHIIKDIDVYTIPGNTDRIFSILLGILTSQDV</sequence>
<dbReference type="AlphaFoldDB" id="A0A451A666"/>
<evidence type="ECO:0000313" key="2">
    <source>
        <dbReference type="EMBL" id="VFK70482.1"/>
    </source>
</evidence>
<proteinExistence type="predicted"/>
<accession>A0A451A666</accession>
<protein>
    <submittedName>
        <fullName evidence="1">Uncharacterized protein</fullName>
    </submittedName>
</protein>
<evidence type="ECO:0000313" key="1">
    <source>
        <dbReference type="EMBL" id="VFK61545.1"/>
    </source>
</evidence>
<organism evidence="1">
    <name type="scientific">Candidatus Kentrum sp. UNK</name>
    <dbReference type="NCBI Taxonomy" id="2126344"/>
    <lineage>
        <taxon>Bacteria</taxon>
        <taxon>Pseudomonadati</taxon>
        <taxon>Pseudomonadota</taxon>
        <taxon>Gammaproteobacteria</taxon>
        <taxon>Candidatus Kentrum</taxon>
    </lineage>
</organism>
<reference evidence="1" key="1">
    <citation type="submission" date="2019-02" db="EMBL/GenBank/DDBJ databases">
        <authorList>
            <person name="Gruber-Vodicka R. H."/>
            <person name="Seah K. B. B."/>
        </authorList>
    </citation>
    <scope>NUCLEOTIDE SEQUENCE</scope>
    <source>
        <strain evidence="2">BECK_BY19</strain>
        <strain evidence="1">BECK_BY8</strain>
    </source>
</reference>
<gene>
    <name evidence="1" type="ORF">BECKUNK1418G_GA0071005_10184</name>
    <name evidence="2" type="ORF">BECKUNK1418H_GA0071006_102936</name>
</gene>
<dbReference type="EMBL" id="CAADFZ010000018">
    <property type="protein sequence ID" value="VFK61545.1"/>
    <property type="molecule type" value="Genomic_DNA"/>
</dbReference>
<dbReference type="EMBL" id="CAADGD010000029">
    <property type="protein sequence ID" value="VFK70482.1"/>
    <property type="molecule type" value="Genomic_DNA"/>
</dbReference>